<accession>A0AAW2PHS5</accession>
<sequence>MVKWAVELGEYGIEFHLRPAIKAQVLANFVVELAYGEASISNRHRVYMSMDRLHRWEVELR</sequence>
<proteinExistence type="predicted"/>
<comment type="caution">
    <text evidence="1">The sequence shown here is derived from an EMBL/GenBank/DDBJ whole genome shotgun (WGS) entry which is preliminary data.</text>
</comment>
<dbReference type="AlphaFoldDB" id="A0AAW2PHS5"/>
<name>A0AAW2PHS5_9LAMI</name>
<reference evidence="1" key="2">
    <citation type="journal article" date="2024" name="Plant">
        <title>Genomic evolution and insights into agronomic trait innovations of Sesamum species.</title>
        <authorList>
            <person name="Miao H."/>
            <person name="Wang L."/>
            <person name="Qu L."/>
            <person name="Liu H."/>
            <person name="Sun Y."/>
            <person name="Le M."/>
            <person name="Wang Q."/>
            <person name="Wei S."/>
            <person name="Zheng Y."/>
            <person name="Lin W."/>
            <person name="Duan Y."/>
            <person name="Cao H."/>
            <person name="Xiong S."/>
            <person name="Wang X."/>
            <person name="Wei L."/>
            <person name="Li C."/>
            <person name="Ma Q."/>
            <person name="Ju M."/>
            <person name="Zhao R."/>
            <person name="Li G."/>
            <person name="Mu C."/>
            <person name="Tian Q."/>
            <person name="Mei H."/>
            <person name="Zhang T."/>
            <person name="Gao T."/>
            <person name="Zhang H."/>
        </authorList>
    </citation>
    <scope>NUCLEOTIDE SEQUENCE</scope>
    <source>
        <strain evidence="1">G01</strain>
    </source>
</reference>
<evidence type="ECO:0000313" key="1">
    <source>
        <dbReference type="EMBL" id="KAL0354176.1"/>
    </source>
</evidence>
<protein>
    <submittedName>
        <fullName evidence="1">Uncharacterized protein</fullName>
    </submittedName>
</protein>
<organism evidence="1">
    <name type="scientific">Sesamum angustifolium</name>
    <dbReference type="NCBI Taxonomy" id="2727405"/>
    <lineage>
        <taxon>Eukaryota</taxon>
        <taxon>Viridiplantae</taxon>
        <taxon>Streptophyta</taxon>
        <taxon>Embryophyta</taxon>
        <taxon>Tracheophyta</taxon>
        <taxon>Spermatophyta</taxon>
        <taxon>Magnoliopsida</taxon>
        <taxon>eudicotyledons</taxon>
        <taxon>Gunneridae</taxon>
        <taxon>Pentapetalae</taxon>
        <taxon>asterids</taxon>
        <taxon>lamiids</taxon>
        <taxon>Lamiales</taxon>
        <taxon>Pedaliaceae</taxon>
        <taxon>Sesamum</taxon>
    </lineage>
</organism>
<dbReference type="EMBL" id="JACGWK010000005">
    <property type="protein sequence ID" value="KAL0354176.1"/>
    <property type="molecule type" value="Genomic_DNA"/>
</dbReference>
<reference evidence="1" key="1">
    <citation type="submission" date="2020-06" db="EMBL/GenBank/DDBJ databases">
        <authorList>
            <person name="Li T."/>
            <person name="Hu X."/>
            <person name="Zhang T."/>
            <person name="Song X."/>
            <person name="Zhang H."/>
            <person name="Dai N."/>
            <person name="Sheng W."/>
            <person name="Hou X."/>
            <person name="Wei L."/>
        </authorList>
    </citation>
    <scope>NUCLEOTIDE SEQUENCE</scope>
    <source>
        <strain evidence="1">G01</strain>
        <tissue evidence="1">Leaf</tissue>
    </source>
</reference>
<gene>
    <name evidence="1" type="ORF">Sangu_0998900</name>
</gene>